<dbReference type="AlphaFoldDB" id="A0AAW1NJC5"/>
<comment type="caution">
    <text evidence="5">The sequence shown here is derived from an EMBL/GenBank/DDBJ whole genome shotgun (WGS) entry which is preliminary data.</text>
</comment>
<dbReference type="GO" id="GO:0035529">
    <property type="term" value="F:NADH pyrophosphatase activity"/>
    <property type="evidence" value="ECO:0007669"/>
    <property type="project" value="TreeGrafter"/>
</dbReference>
<dbReference type="Pfam" id="PF18290">
    <property type="entry name" value="Nudix_hydro"/>
    <property type="match status" value="1"/>
</dbReference>
<dbReference type="InterPro" id="IPR040618">
    <property type="entry name" value="Pre-Nudix"/>
</dbReference>
<dbReference type="PRINTS" id="PR01356">
    <property type="entry name" value="GFGPROTEIN"/>
</dbReference>
<dbReference type="InterPro" id="IPR015797">
    <property type="entry name" value="NUDIX_hydrolase-like_dom_sf"/>
</dbReference>
<protein>
    <recommendedName>
        <fullName evidence="4">Nudix hydrolase domain-containing protein</fullName>
    </recommendedName>
</protein>
<dbReference type="PANTHER" id="PTHR13994:SF13">
    <property type="entry name" value="FI03680P"/>
    <property type="match status" value="1"/>
</dbReference>
<dbReference type="Gene3D" id="3.90.79.10">
    <property type="entry name" value="Nucleoside Triphosphate Pyrophosphohydrolase"/>
    <property type="match status" value="1"/>
</dbReference>
<dbReference type="GO" id="GO:0051287">
    <property type="term" value="F:NAD binding"/>
    <property type="evidence" value="ECO:0007669"/>
    <property type="project" value="TreeGrafter"/>
</dbReference>
<dbReference type="GO" id="GO:0047631">
    <property type="term" value="F:ADP-ribose diphosphatase activity"/>
    <property type="evidence" value="ECO:0007669"/>
    <property type="project" value="TreeGrafter"/>
</dbReference>
<evidence type="ECO:0000256" key="1">
    <source>
        <dbReference type="ARBA" id="ARBA00005582"/>
    </source>
</evidence>
<keyword evidence="2 3" id="KW-0378">Hydrolase</keyword>
<dbReference type="SUPFAM" id="SSF55811">
    <property type="entry name" value="Nudix"/>
    <property type="match status" value="1"/>
</dbReference>
<sequence>MDNGAAGDLLTFAPDAYGGVVVDGSQLPKDPHQFEKRLQATLQHWRQQSVKGVWLQLHIRRSNLINIAISQGFTFHHAEPTYVMLTHWLADTESTLPANPSHQVGIGAFCMNEHREVLVVQEAHGPLRGKGVWKMPTGLVNAGEDLHEAAVREVLEETGVRSKFEAVLCARQSHGVGMGRDKSDLFFVCALRPEPGQRDLVPQESELAAAAWLPLQEFGALEFLRQRPLHAIILDKCLAYAQGTYKGLQGFKLDGGLRQEPQLLLAGPDDGKFESAKLEEASRL</sequence>
<dbReference type="Proteomes" id="UP001465755">
    <property type="component" value="Unassembled WGS sequence"/>
</dbReference>
<gene>
    <name evidence="5" type="ORF">WJX73_000075</name>
</gene>
<dbReference type="InterPro" id="IPR020084">
    <property type="entry name" value="NUDIX_hydrolase_CS"/>
</dbReference>
<feature type="domain" description="Nudix hydrolase" evidence="4">
    <location>
        <begin position="101"/>
        <end position="238"/>
    </location>
</feature>
<dbReference type="InterPro" id="IPR000086">
    <property type="entry name" value="NUDIX_hydrolase_dom"/>
</dbReference>
<accession>A0AAW1NJC5</accession>
<comment type="similarity">
    <text evidence="1 3">Belongs to the Nudix hydrolase family.</text>
</comment>
<proteinExistence type="inferred from homology"/>
<organism evidence="5 6">
    <name type="scientific">Symbiochloris irregularis</name>
    <dbReference type="NCBI Taxonomy" id="706552"/>
    <lineage>
        <taxon>Eukaryota</taxon>
        <taxon>Viridiplantae</taxon>
        <taxon>Chlorophyta</taxon>
        <taxon>core chlorophytes</taxon>
        <taxon>Trebouxiophyceae</taxon>
        <taxon>Trebouxiales</taxon>
        <taxon>Trebouxiaceae</taxon>
        <taxon>Symbiochloris</taxon>
    </lineage>
</organism>
<dbReference type="InterPro" id="IPR020476">
    <property type="entry name" value="Nudix_hydrolase"/>
</dbReference>
<dbReference type="Gene3D" id="3.40.630.30">
    <property type="match status" value="1"/>
</dbReference>
<reference evidence="5 6" key="1">
    <citation type="journal article" date="2024" name="Nat. Commun.">
        <title>Phylogenomics reveals the evolutionary origins of lichenization in chlorophyte algae.</title>
        <authorList>
            <person name="Puginier C."/>
            <person name="Libourel C."/>
            <person name="Otte J."/>
            <person name="Skaloud P."/>
            <person name="Haon M."/>
            <person name="Grisel S."/>
            <person name="Petersen M."/>
            <person name="Berrin J.G."/>
            <person name="Delaux P.M."/>
            <person name="Dal Grande F."/>
            <person name="Keller J."/>
        </authorList>
    </citation>
    <scope>NUCLEOTIDE SEQUENCE [LARGE SCALE GENOMIC DNA]</scope>
    <source>
        <strain evidence="5 6">SAG 2036</strain>
    </source>
</reference>
<dbReference type="EMBL" id="JALJOQ010000279">
    <property type="protein sequence ID" value="KAK9786174.1"/>
    <property type="molecule type" value="Genomic_DNA"/>
</dbReference>
<dbReference type="PRINTS" id="PR00502">
    <property type="entry name" value="NUDIXFAMILY"/>
</dbReference>
<dbReference type="PROSITE" id="PS00893">
    <property type="entry name" value="NUDIX_BOX"/>
    <property type="match status" value="1"/>
</dbReference>
<keyword evidence="6" id="KW-1185">Reference proteome</keyword>
<evidence type="ECO:0000259" key="4">
    <source>
        <dbReference type="PROSITE" id="PS51462"/>
    </source>
</evidence>
<evidence type="ECO:0000256" key="3">
    <source>
        <dbReference type="RuleBase" id="RU003476"/>
    </source>
</evidence>
<dbReference type="Pfam" id="PF00293">
    <property type="entry name" value="NUDIX"/>
    <property type="match status" value="1"/>
</dbReference>
<dbReference type="FunFam" id="3.40.630.30:FF:000016">
    <property type="entry name" value="nudix hydrolase 2"/>
    <property type="match status" value="1"/>
</dbReference>
<evidence type="ECO:0000256" key="2">
    <source>
        <dbReference type="ARBA" id="ARBA00022801"/>
    </source>
</evidence>
<dbReference type="PANTHER" id="PTHR13994">
    <property type="entry name" value="NUDIX HYDROLASE RELATED"/>
    <property type="match status" value="1"/>
</dbReference>
<dbReference type="CDD" id="cd04670">
    <property type="entry name" value="NUDIX_ASFGF2_Nudt6"/>
    <property type="match status" value="1"/>
</dbReference>
<evidence type="ECO:0000313" key="5">
    <source>
        <dbReference type="EMBL" id="KAK9786174.1"/>
    </source>
</evidence>
<dbReference type="InterPro" id="IPR003293">
    <property type="entry name" value="Nudix_hydrolase6-like"/>
</dbReference>
<dbReference type="PROSITE" id="PS51462">
    <property type="entry name" value="NUDIX"/>
    <property type="match status" value="1"/>
</dbReference>
<name>A0AAW1NJC5_9CHLO</name>
<evidence type="ECO:0000313" key="6">
    <source>
        <dbReference type="Proteomes" id="UP001465755"/>
    </source>
</evidence>